<gene>
    <name evidence="2" type="ORF">BPA30113_04123</name>
</gene>
<protein>
    <submittedName>
        <fullName evidence="2">Uncharacterized protein</fullName>
    </submittedName>
</protein>
<reference evidence="2 3" key="1">
    <citation type="submission" date="2019-09" db="EMBL/GenBank/DDBJ databases">
        <authorList>
            <person name="Depoorter E."/>
        </authorList>
    </citation>
    <scope>NUCLEOTIDE SEQUENCE [LARGE SCALE GENOMIC DNA]</scope>
    <source>
        <strain evidence="2">LMG 30113</strain>
    </source>
</reference>
<dbReference type="AlphaFoldDB" id="A0A6P2MYM2"/>
<dbReference type="EMBL" id="CABVQD010000014">
    <property type="protein sequence ID" value="VWB88940.1"/>
    <property type="molecule type" value="Genomic_DNA"/>
</dbReference>
<keyword evidence="3" id="KW-1185">Reference proteome</keyword>
<dbReference type="Proteomes" id="UP000494330">
    <property type="component" value="Unassembled WGS sequence"/>
</dbReference>
<evidence type="ECO:0000313" key="2">
    <source>
        <dbReference type="EMBL" id="VWB88940.1"/>
    </source>
</evidence>
<evidence type="ECO:0000313" key="3">
    <source>
        <dbReference type="Proteomes" id="UP000494330"/>
    </source>
</evidence>
<organism evidence="2 3">
    <name type="scientific">Burkholderia paludis</name>
    <dbReference type="NCBI Taxonomy" id="1506587"/>
    <lineage>
        <taxon>Bacteria</taxon>
        <taxon>Pseudomonadati</taxon>
        <taxon>Pseudomonadota</taxon>
        <taxon>Betaproteobacteria</taxon>
        <taxon>Burkholderiales</taxon>
        <taxon>Burkholderiaceae</taxon>
        <taxon>Burkholderia</taxon>
        <taxon>Burkholderia cepacia complex</taxon>
    </lineage>
</organism>
<proteinExistence type="predicted"/>
<feature type="compositionally biased region" description="Polar residues" evidence="1">
    <location>
        <begin position="1"/>
        <end position="10"/>
    </location>
</feature>
<accession>A0A6P2MYM2</accession>
<evidence type="ECO:0000256" key="1">
    <source>
        <dbReference type="SAM" id="MobiDB-lite"/>
    </source>
</evidence>
<feature type="region of interest" description="Disordered" evidence="1">
    <location>
        <begin position="1"/>
        <end position="42"/>
    </location>
</feature>
<name>A0A6P2MYM2_9BURK</name>
<sequence length="42" mass="4332">MSESWNTPRTTGAAPAGSRFPGRPAGGATPRERTPIAAHDTP</sequence>